<dbReference type="Gene3D" id="3.30.70.1290">
    <property type="entry name" value="Transposase IS200-like"/>
    <property type="match status" value="1"/>
</dbReference>
<dbReference type="InterPro" id="IPR036515">
    <property type="entry name" value="Transposase_17_sf"/>
</dbReference>
<keyword evidence="2" id="KW-1185">Reference proteome</keyword>
<dbReference type="GO" id="GO:0006313">
    <property type="term" value="P:DNA transposition"/>
    <property type="evidence" value="ECO:0007669"/>
    <property type="project" value="InterPro"/>
</dbReference>
<evidence type="ECO:0000313" key="1">
    <source>
        <dbReference type="EMBL" id="QAA80610.1"/>
    </source>
</evidence>
<dbReference type="SUPFAM" id="SSF143422">
    <property type="entry name" value="Transposase IS200-like"/>
    <property type="match status" value="1"/>
</dbReference>
<accession>A0A410G040</accession>
<organism evidence="1 2">
    <name type="scientific">Aequorivita ciconiae</name>
    <dbReference type="NCBI Taxonomy" id="2494375"/>
    <lineage>
        <taxon>Bacteria</taxon>
        <taxon>Pseudomonadati</taxon>
        <taxon>Bacteroidota</taxon>
        <taxon>Flavobacteriia</taxon>
        <taxon>Flavobacteriales</taxon>
        <taxon>Flavobacteriaceae</taxon>
        <taxon>Aequorivita</taxon>
    </lineage>
</organism>
<dbReference type="OrthoDB" id="9794403at2"/>
<name>A0A410G040_9FLAO</name>
<protein>
    <recommendedName>
        <fullName evidence="3">Transposase IS200-like domain-containing protein</fullName>
    </recommendedName>
</protein>
<dbReference type="KEGG" id="aev:EI546_02190"/>
<gene>
    <name evidence="1" type="ORF">EI546_02190</name>
</gene>
<proteinExistence type="predicted"/>
<dbReference type="InterPro" id="IPR052715">
    <property type="entry name" value="RAYT_transposase"/>
</dbReference>
<evidence type="ECO:0000313" key="2">
    <source>
        <dbReference type="Proteomes" id="UP000285517"/>
    </source>
</evidence>
<evidence type="ECO:0008006" key="3">
    <source>
        <dbReference type="Google" id="ProtNLM"/>
    </source>
</evidence>
<dbReference type="EMBL" id="CP034951">
    <property type="protein sequence ID" value="QAA80610.1"/>
    <property type="molecule type" value="Genomic_DNA"/>
</dbReference>
<sequence>MERYKNKYRIQSHRKPGWDYSNVGRYFITLVYQNRVCNLGAIVNGNMILSDFGKIVRDEWLKSFEIRNELFLDEYVIMPNHIHAIVVLDNQKNRIDAHDGVDNPDPDDAHNPVEAHGRALYPNPRYHPRNHQKQNHSTACQNRFRHLLRGLNRR</sequence>
<reference evidence="1 2" key="1">
    <citation type="submission" date="2019-01" db="EMBL/GenBank/DDBJ databases">
        <title>Complete genome sequencing of Aequorivita sp. H23M31.</title>
        <authorList>
            <person name="Bae J.-W."/>
        </authorList>
    </citation>
    <scope>NUCLEOTIDE SEQUENCE [LARGE SCALE GENOMIC DNA]</scope>
    <source>
        <strain evidence="1 2">H23M31</strain>
    </source>
</reference>
<dbReference type="GO" id="GO:0043565">
    <property type="term" value="F:sequence-specific DNA binding"/>
    <property type="evidence" value="ECO:0007669"/>
    <property type="project" value="TreeGrafter"/>
</dbReference>
<dbReference type="AlphaFoldDB" id="A0A410G040"/>
<dbReference type="Proteomes" id="UP000285517">
    <property type="component" value="Chromosome"/>
</dbReference>
<dbReference type="RefSeq" id="WP_128249007.1">
    <property type="nucleotide sequence ID" value="NZ_CP034951.1"/>
</dbReference>
<dbReference type="GO" id="GO:0004803">
    <property type="term" value="F:transposase activity"/>
    <property type="evidence" value="ECO:0007669"/>
    <property type="project" value="InterPro"/>
</dbReference>
<dbReference type="PANTHER" id="PTHR36966:SF1">
    <property type="entry name" value="REP-ASSOCIATED TYROSINE TRANSPOSASE"/>
    <property type="match status" value="1"/>
</dbReference>
<dbReference type="PANTHER" id="PTHR36966">
    <property type="entry name" value="REP-ASSOCIATED TYROSINE TRANSPOSASE"/>
    <property type="match status" value="1"/>
</dbReference>